<organism evidence="4 5">
    <name type="scientific">Rhodocollybia butyracea</name>
    <dbReference type="NCBI Taxonomy" id="206335"/>
    <lineage>
        <taxon>Eukaryota</taxon>
        <taxon>Fungi</taxon>
        <taxon>Dikarya</taxon>
        <taxon>Basidiomycota</taxon>
        <taxon>Agaricomycotina</taxon>
        <taxon>Agaricomycetes</taxon>
        <taxon>Agaricomycetidae</taxon>
        <taxon>Agaricales</taxon>
        <taxon>Marasmiineae</taxon>
        <taxon>Omphalotaceae</taxon>
        <taxon>Rhodocollybia</taxon>
    </lineage>
</organism>
<keyword evidence="1" id="KW-0677">Repeat</keyword>
<sequence>MPLTDEPKYSGAIMHTLEDVVKAAGGAGCYPHGRRIPGKPYEEYLILTHFEYGEWVRINGVMRPEWFFVEGEDEEIAKLLLKQQGISHGAFTTCFNRLSPWIVRVNSGVMCLQPELVQFTIERAWSLMLSCFELYAQVPDSVTSGDINLGDLKSAMRLRRGLSNLTTSKCRGITSRICIPPELIVQLPPLLSPNSLRALVLTCRRLNAILQPELEAALTPELGRVILFEAVEAGKIDTVAKLLAPPHLINPNIIFFGSFSKRPLHVAVKFERRDIVALLLKAGADVRAEWSDDGYQPLHLAAFNQDLEMMKLLLEHGAPVNSLFVRDVGYRQSTLHYACERGNLEMGRLLLDYGADLEFTCARYGTALSYAVLMCDLDMVLLLLQKGANTEVSAPLFKSNLLYAAIRLHLSKKFTAVLLAYGASRNTTMEGILQSLTTLARGPGIQKTNILQQ</sequence>
<proteinExistence type="predicted"/>
<dbReference type="InterPro" id="IPR036770">
    <property type="entry name" value="Ankyrin_rpt-contain_sf"/>
</dbReference>
<keyword evidence="2 3" id="KW-0040">ANK repeat</keyword>
<dbReference type="AlphaFoldDB" id="A0A9P5U3Z7"/>
<dbReference type="PROSITE" id="PS50297">
    <property type="entry name" value="ANK_REP_REGION"/>
    <property type="match status" value="3"/>
</dbReference>
<dbReference type="Gene3D" id="1.25.40.20">
    <property type="entry name" value="Ankyrin repeat-containing domain"/>
    <property type="match status" value="1"/>
</dbReference>
<dbReference type="InterPro" id="IPR002110">
    <property type="entry name" value="Ankyrin_rpt"/>
</dbReference>
<feature type="repeat" description="ANK" evidence="3">
    <location>
        <begin position="330"/>
        <end position="362"/>
    </location>
</feature>
<dbReference type="EMBL" id="JADNRY010000108">
    <property type="protein sequence ID" value="KAF9065132.1"/>
    <property type="molecule type" value="Genomic_DNA"/>
</dbReference>
<dbReference type="Pfam" id="PF12796">
    <property type="entry name" value="Ank_2"/>
    <property type="match status" value="2"/>
</dbReference>
<feature type="repeat" description="ANK" evidence="3">
    <location>
        <begin position="259"/>
        <end position="291"/>
    </location>
</feature>
<evidence type="ECO:0000256" key="2">
    <source>
        <dbReference type="ARBA" id="ARBA00023043"/>
    </source>
</evidence>
<keyword evidence="5" id="KW-1185">Reference proteome</keyword>
<evidence type="ECO:0000256" key="3">
    <source>
        <dbReference type="PROSITE-ProRule" id="PRU00023"/>
    </source>
</evidence>
<dbReference type="SUPFAM" id="SSF48403">
    <property type="entry name" value="Ankyrin repeat"/>
    <property type="match status" value="1"/>
</dbReference>
<dbReference type="Proteomes" id="UP000772434">
    <property type="component" value="Unassembled WGS sequence"/>
</dbReference>
<accession>A0A9P5U3Z7</accession>
<protein>
    <submittedName>
        <fullName evidence="4">Ankyrin repeat-containing domain protein</fullName>
    </submittedName>
</protein>
<dbReference type="PANTHER" id="PTHR24198">
    <property type="entry name" value="ANKYRIN REPEAT AND PROTEIN KINASE DOMAIN-CONTAINING PROTEIN"/>
    <property type="match status" value="1"/>
</dbReference>
<reference evidence="4" key="1">
    <citation type="submission" date="2020-11" db="EMBL/GenBank/DDBJ databases">
        <authorList>
            <consortium name="DOE Joint Genome Institute"/>
            <person name="Ahrendt S."/>
            <person name="Riley R."/>
            <person name="Andreopoulos W."/>
            <person name="Labutti K."/>
            <person name="Pangilinan J."/>
            <person name="Ruiz-Duenas F.J."/>
            <person name="Barrasa J.M."/>
            <person name="Sanchez-Garcia M."/>
            <person name="Camarero S."/>
            <person name="Miyauchi S."/>
            <person name="Serrano A."/>
            <person name="Linde D."/>
            <person name="Babiker R."/>
            <person name="Drula E."/>
            <person name="Ayuso-Fernandez I."/>
            <person name="Pacheco R."/>
            <person name="Padilla G."/>
            <person name="Ferreira P."/>
            <person name="Barriuso J."/>
            <person name="Kellner H."/>
            <person name="Castanera R."/>
            <person name="Alfaro M."/>
            <person name="Ramirez L."/>
            <person name="Pisabarro A.G."/>
            <person name="Kuo A."/>
            <person name="Tritt A."/>
            <person name="Lipzen A."/>
            <person name="He G."/>
            <person name="Yan M."/>
            <person name="Ng V."/>
            <person name="Cullen D."/>
            <person name="Martin F."/>
            <person name="Rosso M.-N."/>
            <person name="Henrissat B."/>
            <person name="Hibbett D."/>
            <person name="Martinez A.T."/>
            <person name="Grigoriev I.V."/>
        </authorList>
    </citation>
    <scope>NUCLEOTIDE SEQUENCE</scope>
    <source>
        <strain evidence="4">AH 40177</strain>
    </source>
</reference>
<dbReference type="PROSITE" id="PS50088">
    <property type="entry name" value="ANK_REPEAT"/>
    <property type="match status" value="3"/>
</dbReference>
<name>A0A9P5U3Z7_9AGAR</name>
<feature type="repeat" description="ANK" evidence="3">
    <location>
        <begin position="293"/>
        <end position="321"/>
    </location>
</feature>
<gene>
    <name evidence="4" type="ORF">BDP27DRAFT_1404957</name>
</gene>
<evidence type="ECO:0000256" key="1">
    <source>
        <dbReference type="ARBA" id="ARBA00022737"/>
    </source>
</evidence>
<dbReference type="PANTHER" id="PTHR24198:SF165">
    <property type="entry name" value="ANKYRIN REPEAT-CONTAINING PROTEIN-RELATED"/>
    <property type="match status" value="1"/>
</dbReference>
<dbReference type="OrthoDB" id="194358at2759"/>
<evidence type="ECO:0000313" key="5">
    <source>
        <dbReference type="Proteomes" id="UP000772434"/>
    </source>
</evidence>
<evidence type="ECO:0000313" key="4">
    <source>
        <dbReference type="EMBL" id="KAF9065132.1"/>
    </source>
</evidence>
<comment type="caution">
    <text evidence="4">The sequence shown here is derived from an EMBL/GenBank/DDBJ whole genome shotgun (WGS) entry which is preliminary data.</text>
</comment>
<dbReference type="SMART" id="SM00248">
    <property type="entry name" value="ANK"/>
    <property type="match status" value="5"/>
</dbReference>